<dbReference type="PROSITE" id="PS51371">
    <property type="entry name" value="CBS"/>
    <property type="match status" value="1"/>
</dbReference>
<comment type="subunit">
    <text evidence="1">Homodimer.</text>
</comment>
<gene>
    <name evidence="27" type="primary">Clcn1</name>
    <name evidence="27" type="ORF">PHOROB_LOCUS17671</name>
</gene>
<feature type="transmembrane region" description="Helical" evidence="24">
    <location>
        <begin position="615"/>
        <end position="636"/>
    </location>
</feature>
<keyword evidence="28" id="KW-1185">Reference proteome</keyword>
<dbReference type="Pfam" id="PF00654">
    <property type="entry name" value="Voltage_CLC"/>
    <property type="match status" value="1"/>
</dbReference>
<feature type="compositionally biased region" description="Acidic residues" evidence="25">
    <location>
        <begin position="1064"/>
        <end position="1073"/>
    </location>
</feature>
<dbReference type="FunFam" id="3.10.580.10:FF:000027">
    <property type="entry name" value="Chloride channel protein"/>
    <property type="match status" value="1"/>
</dbReference>
<feature type="transmembrane region" description="Helical" evidence="24">
    <location>
        <begin position="391"/>
        <end position="411"/>
    </location>
</feature>
<keyword evidence="8 24" id="KW-1133">Transmembrane helix</keyword>
<evidence type="ECO:0000256" key="3">
    <source>
        <dbReference type="ARBA" id="ARBA00022475"/>
    </source>
</evidence>
<dbReference type="EMBL" id="CALSGD010001673">
    <property type="protein sequence ID" value="CAH7469622.1"/>
    <property type="molecule type" value="Genomic_DNA"/>
</dbReference>
<evidence type="ECO:0000256" key="13">
    <source>
        <dbReference type="ARBA" id="ARBA00023214"/>
    </source>
</evidence>
<comment type="catalytic activity">
    <reaction evidence="17">
        <text>nitrate(in) = nitrate(out)</text>
        <dbReference type="Rhea" id="RHEA:34923"/>
        <dbReference type="ChEBI" id="CHEBI:17632"/>
    </reaction>
</comment>
<evidence type="ECO:0000256" key="5">
    <source>
        <dbReference type="ARBA" id="ARBA00022692"/>
    </source>
</evidence>
<feature type="transmembrane region" description="Helical" evidence="24">
    <location>
        <begin position="643"/>
        <end position="662"/>
    </location>
</feature>
<dbReference type="PRINTS" id="PR00762">
    <property type="entry name" value="CLCHANNEL"/>
</dbReference>
<dbReference type="FunFam" id="3.10.580.10:FF:000030">
    <property type="entry name" value="Chloride channel protein"/>
    <property type="match status" value="1"/>
</dbReference>
<dbReference type="InterPro" id="IPR000644">
    <property type="entry name" value="CBS_dom"/>
</dbReference>
<comment type="catalytic activity">
    <reaction evidence="16">
        <text>chloride(in) = chloride(out)</text>
        <dbReference type="Rhea" id="RHEA:29823"/>
        <dbReference type="ChEBI" id="CHEBI:17996"/>
    </reaction>
</comment>
<dbReference type="CDD" id="cd03683">
    <property type="entry name" value="ClC_1_like"/>
    <property type="match status" value="1"/>
</dbReference>
<dbReference type="Gene3D" id="3.10.580.10">
    <property type="entry name" value="CBS-domain"/>
    <property type="match status" value="2"/>
</dbReference>
<feature type="compositionally biased region" description="Basic and acidic residues" evidence="25">
    <location>
        <begin position="64"/>
        <end position="79"/>
    </location>
</feature>
<feature type="region of interest" description="Disordered" evidence="25">
    <location>
        <begin position="962"/>
        <end position="1026"/>
    </location>
</feature>
<evidence type="ECO:0000256" key="11">
    <source>
        <dbReference type="ARBA" id="ARBA00023136"/>
    </source>
</evidence>
<dbReference type="SUPFAM" id="SSF54631">
    <property type="entry name" value="CBS-domain pair"/>
    <property type="match status" value="1"/>
</dbReference>
<keyword evidence="3" id="KW-1003">Cell membrane</keyword>
<evidence type="ECO:0000256" key="23">
    <source>
        <dbReference type="PROSITE-ProRule" id="PRU00703"/>
    </source>
</evidence>
<evidence type="ECO:0000256" key="17">
    <source>
        <dbReference type="ARBA" id="ARBA00035073"/>
    </source>
</evidence>
<keyword evidence="9 24" id="KW-0406">Ion transport</keyword>
<comment type="function">
    <text evidence="21">Voltage-gated chloride channel involved in skeletal muscle excitability. Generates most of the plasma membrane chloride conductance in skeletal muscle fibers, stabilizes the resting membrane potential and contributes to the repolarization phase during action potential firing. Forms a homodimeric channel where each subunit has its own ion conduction pathway. Conducts double-barreled currents controlled by two types of gates, two fast glutamate gates that control each subunit independently and a slow common gate that opens and shuts off both subunits simultaneously. Has a significant open probability at muscle resting potential and is further activated upon membrane depolarization. Permeable to small monovalent anions with ion selectivity for chloride &gt; thiocyanate &gt; bromide &gt; nitrate &gt; iodide.</text>
</comment>
<feature type="transmembrane region" description="Helical" evidence="24">
    <location>
        <begin position="324"/>
        <end position="343"/>
    </location>
</feature>
<accession>A0AAV0ADR6</accession>
<dbReference type="GO" id="GO:0034707">
    <property type="term" value="C:chloride channel complex"/>
    <property type="evidence" value="ECO:0007669"/>
    <property type="project" value="UniProtKB-KW"/>
</dbReference>
<evidence type="ECO:0000256" key="14">
    <source>
        <dbReference type="ARBA" id="ARBA00023303"/>
    </source>
</evidence>
<proteinExistence type="inferred from homology"/>
<sequence>MERSQSQRHGGEQSWWDSAPQYQYMPFEHCTSYGLPSENGGLQHRPRKDTGPRHNAHPTQIYGHHKESYSSYKNQDRGAPKKMGSSSTLNGLDEDHYSKCQGDGGRQLKGLGKGGTGIGRISWMSHYTSPNTHTHTHTHTAPLQDEHSNWQRCNVMAKAQTVSTTTLQPAPGEVTRKLLSSSFTIPLSLDCVHRLGRIVRRKLGEDWIFLVLLGLLMALVSWCMDYVSAKSLQAYKWTYAQMQPSLPLQYLAWVAFPLSLILFSALFCQLISPQAVGSGIPEMKTILRGVVLKEYLTLKAFVAKVVALTAGLGSGIPVGKEGPFVHIASICAAVLSKFMSMFCGVYEQPYYYSDILTVGCAVGVGCCFGTPLGGVLFSIEVTSTYFAVRNYWRGFFAATFSAFVFRVLAVWNKDAVTITALFRTNFRMDFPFDLKELPAFAVIGICCGFLGAVFVYLHRQVMLGVRKHKALSQFLAKHRLLYPAIVTLVIVSLTFPPGVGQFMAGELMPREAISTLFDNNTWVKHTGDPQSLGQSAVWIHPQVNVVIIIFLFFIMKFWMSIVATTMPIPCGGFMPVFVLGAAFGRLVGEIMAMLFPEGILFDDFLYKILPGGYAVIGAAALTGAVSHTVSTAVICFELTGQIAHILPMMVAVILANMVAQSLQPSLYDSIIQVKKLPYLPDLGWNQLSKFTVFVEDIMVRDVKFVSASCTYEELRNLLQTTTVKTLPLVDSKDSMILLGSVERSELQSLLQRHLCAERRLRAAQDMARKLSELPYDGKAGLSGECHPGGRPESFAFVDEDEDDDLSRKTEPPPPAPPFLATPSHPEEPNGPLASPKPPPEAPDTAAGQRSSTLRWMLCCLLGRARPTKKKMAQDSVDLVDNMSPGEIEAWEQEQLSQPVCFDCCCIDQSPFQLVEQTTLHKTHTLFSLLGLHLAYVTSMGKLRGVLALEELQKAIEGHTKSGVQLRPPLASFRNTTSTRKSPGGPPPPAEGWSLPEGGDGAPGTDVIVPNMPEAPVPPPSPEVPRCMAPARVEGELEELEMAGSQGPEEGLADILRGPSLRSTDEEDEDELIL</sequence>
<evidence type="ECO:0000256" key="25">
    <source>
        <dbReference type="SAM" id="MobiDB-lite"/>
    </source>
</evidence>
<dbReference type="PRINTS" id="PR01112">
    <property type="entry name" value="CLCHANNEL1"/>
</dbReference>
<evidence type="ECO:0000256" key="12">
    <source>
        <dbReference type="ARBA" id="ARBA00023173"/>
    </source>
</evidence>
<evidence type="ECO:0000256" key="2">
    <source>
        <dbReference type="ARBA" id="ARBA00022448"/>
    </source>
</evidence>
<dbReference type="AlphaFoldDB" id="A0AAV0ADR6"/>
<keyword evidence="10 23" id="KW-0129">CBS domain</keyword>
<keyword evidence="13 24" id="KW-0868">Chloride</keyword>
<evidence type="ECO:0000256" key="24">
    <source>
        <dbReference type="RuleBase" id="RU361221"/>
    </source>
</evidence>
<feature type="region of interest" description="Disordered" evidence="25">
    <location>
        <begin position="777"/>
        <end position="847"/>
    </location>
</feature>
<comment type="caution">
    <text evidence="27">The sequence shown here is derived from an EMBL/GenBank/DDBJ whole genome shotgun (WGS) entry which is preliminary data.</text>
</comment>
<keyword evidence="12" id="KW-0869">Chloride channel</keyword>
<evidence type="ECO:0000256" key="19">
    <source>
        <dbReference type="ARBA" id="ARBA00036895"/>
    </source>
</evidence>
<organism evidence="27 28">
    <name type="scientific">Phodopus roborovskii</name>
    <name type="common">Roborovski's desert hamster</name>
    <name type="synonym">Cricetulus roborovskii</name>
    <dbReference type="NCBI Taxonomy" id="109678"/>
    <lineage>
        <taxon>Eukaryota</taxon>
        <taxon>Metazoa</taxon>
        <taxon>Chordata</taxon>
        <taxon>Craniata</taxon>
        <taxon>Vertebrata</taxon>
        <taxon>Euteleostomi</taxon>
        <taxon>Mammalia</taxon>
        <taxon>Eutheria</taxon>
        <taxon>Euarchontoglires</taxon>
        <taxon>Glires</taxon>
        <taxon>Rodentia</taxon>
        <taxon>Myomorpha</taxon>
        <taxon>Muroidea</taxon>
        <taxon>Cricetidae</taxon>
        <taxon>Cricetinae</taxon>
        <taxon>Phodopus</taxon>
    </lineage>
</organism>
<evidence type="ECO:0000256" key="10">
    <source>
        <dbReference type="ARBA" id="ARBA00023122"/>
    </source>
</evidence>
<feature type="domain" description="CBS" evidence="26">
    <location>
        <begin position="698"/>
        <end position="757"/>
    </location>
</feature>
<comment type="catalytic activity">
    <reaction evidence="19">
        <text>thiocyanate(in) = thiocyanate(out)</text>
        <dbReference type="Rhea" id="RHEA:75347"/>
        <dbReference type="ChEBI" id="CHEBI:18022"/>
    </reaction>
</comment>
<dbReference type="PANTHER" id="PTHR45720">
    <property type="entry name" value="CHLORIDE CHANNEL PROTEIN 2"/>
    <property type="match status" value="1"/>
</dbReference>
<evidence type="ECO:0000256" key="4">
    <source>
        <dbReference type="ARBA" id="ARBA00022553"/>
    </source>
</evidence>
<feature type="transmembrane region" description="Helical" evidence="24">
    <location>
        <begin position="250"/>
        <end position="272"/>
    </location>
</feature>
<evidence type="ECO:0000259" key="26">
    <source>
        <dbReference type="PROSITE" id="PS51371"/>
    </source>
</evidence>
<dbReference type="Proteomes" id="UP001152836">
    <property type="component" value="Unassembled WGS sequence"/>
</dbReference>
<keyword evidence="4" id="KW-0597">Phosphoprotein</keyword>
<evidence type="ECO:0000256" key="1">
    <source>
        <dbReference type="ARBA" id="ARBA00011738"/>
    </source>
</evidence>
<comment type="catalytic activity">
    <reaction evidence="15">
        <text>iodide(out) = iodide(in)</text>
        <dbReference type="Rhea" id="RHEA:66324"/>
        <dbReference type="ChEBI" id="CHEBI:16382"/>
    </reaction>
</comment>
<keyword evidence="11 24" id="KW-0472">Membrane</keyword>
<feature type="transmembrane region" description="Helical" evidence="24">
    <location>
        <begin position="437"/>
        <end position="459"/>
    </location>
</feature>
<evidence type="ECO:0000256" key="22">
    <source>
        <dbReference type="ARBA" id="ARBA00061066"/>
    </source>
</evidence>
<keyword evidence="2 24" id="KW-0813">Transport</keyword>
<evidence type="ECO:0000256" key="6">
    <source>
        <dbReference type="ARBA" id="ARBA00022737"/>
    </source>
</evidence>
<dbReference type="FunFam" id="1.10.3080.10:FF:000003">
    <property type="entry name" value="Chloride channel 2"/>
    <property type="match status" value="1"/>
</dbReference>
<dbReference type="InterPro" id="IPR046342">
    <property type="entry name" value="CBS_dom_sf"/>
</dbReference>
<evidence type="ECO:0000256" key="7">
    <source>
        <dbReference type="ARBA" id="ARBA00022882"/>
    </source>
</evidence>
<dbReference type="InterPro" id="IPR002243">
    <property type="entry name" value="Cl_channel-1"/>
</dbReference>
<evidence type="ECO:0000256" key="21">
    <source>
        <dbReference type="ARBA" id="ARBA00057972"/>
    </source>
</evidence>
<evidence type="ECO:0000256" key="16">
    <source>
        <dbReference type="ARBA" id="ARBA00024167"/>
    </source>
</evidence>
<comment type="caution">
    <text evidence="24">Lacks conserved residue(s) required for the propagation of feature annotation.</text>
</comment>
<reference evidence="27" key="1">
    <citation type="submission" date="2022-06" db="EMBL/GenBank/DDBJ databases">
        <authorList>
            <person name="Andreotti S."/>
            <person name="Wyler E."/>
        </authorList>
    </citation>
    <scope>NUCLEOTIDE SEQUENCE</scope>
</reference>
<dbReference type="CDD" id="cd04591">
    <property type="entry name" value="CBS_pair_voltage-gated_CLC_euk_bac"/>
    <property type="match status" value="1"/>
</dbReference>
<comment type="similarity">
    <text evidence="22">Belongs to the chloride channel (TC 2.A.49) family. ClC-1/CLCN1 subfamily.</text>
</comment>
<evidence type="ECO:0000256" key="9">
    <source>
        <dbReference type="ARBA" id="ARBA00023065"/>
    </source>
</evidence>
<evidence type="ECO:0000256" key="15">
    <source>
        <dbReference type="ARBA" id="ARBA00024145"/>
    </source>
</evidence>
<feature type="transmembrane region" description="Helical" evidence="24">
    <location>
        <begin position="355"/>
        <end position="379"/>
    </location>
</feature>
<protein>
    <recommendedName>
        <fullName evidence="24">Chloride channel protein</fullName>
    </recommendedName>
</protein>
<evidence type="ECO:0000256" key="20">
    <source>
        <dbReference type="ARBA" id="ARBA00037842"/>
    </source>
</evidence>
<keyword evidence="6" id="KW-0677">Repeat</keyword>
<feature type="transmembrane region" description="Helical" evidence="24">
    <location>
        <begin position="207"/>
        <end position="229"/>
    </location>
</feature>
<keyword evidence="5 24" id="KW-0812">Transmembrane</keyword>
<name>A0AAV0ADR6_PHORO</name>
<feature type="region of interest" description="Disordered" evidence="25">
    <location>
        <begin position="1039"/>
        <end position="1073"/>
    </location>
</feature>
<dbReference type="InterPro" id="IPR014743">
    <property type="entry name" value="Cl-channel_core"/>
</dbReference>
<dbReference type="PANTHER" id="PTHR45720:SF4">
    <property type="entry name" value="CHLORIDE CHANNEL PROTEIN 1"/>
    <property type="match status" value="1"/>
</dbReference>
<feature type="compositionally biased region" description="Pro residues" evidence="25">
    <location>
        <begin position="1012"/>
        <end position="1022"/>
    </location>
</feature>
<comment type="catalytic activity">
    <reaction evidence="18">
        <text>bromide(in) = bromide(out)</text>
        <dbReference type="Rhea" id="RHEA:75383"/>
        <dbReference type="ChEBI" id="CHEBI:15858"/>
    </reaction>
</comment>
<dbReference type="SUPFAM" id="SSF81340">
    <property type="entry name" value="Clc chloride channel"/>
    <property type="match status" value="1"/>
</dbReference>
<feature type="region of interest" description="Disordered" evidence="25">
    <location>
        <begin position="33"/>
        <end position="93"/>
    </location>
</feature>
<comment type="subcellular location">
    <subcellularLocation>
        <location evidence="20">Cell membrane</location>
        <location evidence="20">Sarcolemma</location>
        <location evidence="20">T-tubule</location>
        <topology evidence="20">Multi-pass membrane protein</topology>
    </subcellularLocation>
    <subcellularLocation>
        <location evidence="24">Membrane</location>
        <topology evidence="24">Multi-pass membrane protein</topology>
    </subcellularLocation>
</comment>
<dbReference type="Gene3D" id="1.10.3080.10">
    <property type="entry name" value="Clc chloride channel"/>
    <property type="match status" value="1"/>
</dbReference>
<dbReference type="InterPro" id="IPR001807">
    <property type="entry name" value="ClC"/>
</dbReference>
<keyword evidence="7" id="KW-0851">Voltage-gated channel</keyword>
<evidence type="ECO:0000313" key="28">
    <source>
        <dbReference type="Proteomes" id="UP001152836"/>
    </source>
</evidence>
<dbReference type="GO" id="GO:0005247">
    <property type="term" value="F:voltage-gated chloride channel activity"/>
    <property type="evidence" value="ECO:0007669"/>
    <property type="project" value="InterPro"/>
</dbReference>
<evidence type="ECO:0000313" key="27">
    <source>
        <dbReference type="EMBL" id="CAH7469622.1"/>
    </source>
</evidence>
<evidence type="ECO:0000256" key="18">
    <source>
        <dbReference type="ARBA" id="ARBA00035085"/>
    </source>
</evidence>
<dbReference type="GO" id="GO:0030315">
    <property type="term" value="C:T-tubule"/>
    <property type="evidence" value="ECO:0007669"/>
    <property type="project" value="UniProtKB-SubCell"/>
</dbReference>
<dbReference type="InterPro" id="IPR050970">
    <property type="entry name" value="Cl_channel_volt-gated"/>
</dbReference>
<evidence type="ECO:0000256" key="8">
    <source>
        <dbReference type="ARBA" id="ARBA00022989"/>
    </source>
</evidence>
<keyword evidence="14" id="KW-0407">Ion channel</keyword>
<feature type="transmembrane region" description="Helical" evidence="24">
    <location>
        <begin position="480"/>
        <end position="499"/>
    </location>
</feature>